<dbReference type="InterPro" id="IPR036291">
    <property type="entry name" value="NAD(P)-bd_dom_sf"/>
</dbReference>
<dbReference type="GO" id="GO:0140673">
    <property type="term" value="P:transcription elongation-coupled chromatin remodeling"/>
    <property type="evidence" value="ECO:0007669"/>
    <property type="project" value="TreeGrafter"/>
</dbReference>
<dbReference type="Pfam" id="PF21761">
    <property type="entry name" value="RedAm-like_C"/>
    <property type="match status" value="1"/>
</dbReference>
<feature type="region of interest" description="Disordered" evidence="3">
    <location>
        <begin position="85"/>
        <end position="145"/>
    </location>
</feature>
<dbReference type="InterPro" id="IPR006115">
    <property type="entry name" value="6PGDH_NADP-bd"/>
</dbReference>
<dbReference type="PANTHER" id="PTHR43580:SF2">
    <property type="entry name" value="CYTOKINE-LIKE NUCLEAR FACTOR N-PAC"/>
    <property type="match status" value="1"/>
</dbReference>
<evidence type="ECO:0000259" key="5">
    <source>
        <dbReference type="Pfam" id="PF21761"/>
    </source>
</evidence>
<dbReference type="Gene3D" id="1.10.1040.10">
    <property type="entry name" value="N-(1-d-carboxylethyl)-l-norvaline Dehydrogenase, domain 2"/>
    <property type="match status" value="1"/>
</dbReference>
<dbReference type="PIRSF" id="PIRSF000103">
    <property type="entry name" value="HIBADH"/>
    <property type="match status" value="1"/>
</dbReference>
<dbReference type="Proteomes" id="UP000487268">
    <property type="component" value="Unassembled WGS sequence"/>
</dbReference>
<comment type="caution">
    <text evidence="6">The sequence shown here is derived from an EMBL/GenBank/DDBJ whole genome shotgun (WGS) entry which is preliminary data.</text>
</comment>
<dbReference type="GO" id="GO:0031491">
    <property type="term" value="F:nucleosome binding"/>
    <property type="evidence" value="ECO:0007669"/>
    <property type="project" value="TreeGrafter"/>
</dbReference>
<dbReference type="EMBL" id="WEGH01000006">
    <property type="protein sequence ID" value="MQY09292.1"/>
    <property type="molecule type" value="Genomic_DNA"/>
</dbReference>
<comment type="similarity">
    <text evidence="1">Belongs to the HIBADH-related family.</text>
</comment>
<dbReference type="InterPro" id="IPR048666">
    <property type="entry name" value="RedAm-like_C"/>
</dbReference>
<dbReference type="InterPro" id="IPR051265">
    <property type="entry name" value="HIBADH-related_NP60_sf"/>
</dbReference>
<feature type="compositionally biased region" description="Polar residues" evidence="3">
    <location>
        <begin position="132"/>
        <end position="145"/>
    </location>
</feature>
<dbReference type="GO" id="GO:0000785">
    <property type="term" value="C:chromatin"/>
    <property type="evidence" value="ECO:0007669"/>
    <property type="project" value="TreeGrafter"/>
</dbReference>
<organism evidence="6 7">
    <name type="scientific">Actinomadura macrotermitis</name>
    <dbReference type="NCBI Taxonomy" id="2585200"/>
    <lineage>
        <taxon>Bacteria</taxon>
        <taxon>Bacillati</taxon>
        <taxon>Actinomycetota</taxon>
        <taxon>Actinomycetes</taxon>
        <taxon>Streptosporangiales</taxon>
        <taxon>Thermomonosporaceae</taxon>
        <taxon>Actinomadura</taxon>
    </lineage>
</organism>
<reference evidence="6 7" key="1">
    <citation type="submission" date="2019-10" db="EMBL/GenBank/DDBJ databases">
        <title>Actinomadura rubteroloni sp. nov. and Actinomadura macrotermitis sp. nov., isolated from the gut of fungus growing-termite Macrotermes natalensis.</title>
        <authorList>
            <person name="Benndorf R."/>
            <person name="Martin K."/>
            <person name="Kuefner M."/>
            <person name="De Beer W."/>
            <person name="Kaster A.-K."/>
            <person name="Vollmers J."/>
            <person name="Poulsen M."/>
            <person name="Beemelmanns C."/>
        </authorList>
    </citation>
    <scope>NUCLEOTIDE SEQUENCE [LARGE SCALE GENOMIC DNA]</scope>
    <source>
        <strain evidence="6 7">RB68</strain>
    </source>
</reference>
<proteinExistence type="inferred from homology"/>
<feature type="domain" description="6-phosphogluconate dehydrogenase NADP-binding" evidence="4">
    <location>
        <begin position="10"/>
        <end position="83"/>
    </location>
</feature>
<feature type="compositionally biased region" description="Low complexity" evidence="3">
    <location>
        <begin position="101"/>
        <end position="128"/>
    </location>
</feature>
<gene>
    <name evidence="6" type="ORF">ACRB68_74110</name>
</gene>
<dbReference type="InterPro" id="IPR015815">
    <property type="entry name" value="HIBADH-related"/>
</dbReference>
<evidence type="ECO:0000256" key="1">
    <source>
        <dbReference type="ARBA" id="ARBA00009080"/>
    </source>
</evidence>
<protein>
    <submittedName>
        <fullName evidence="6">Uncharacterized protein</fullName>
    </submittedName>
</protein>
<keyword evidence="7" id="KW-1185">Reference proteome</keyword>
<name>A0A7K0C852_9ACTN</name>
<evidence type="ECO:0000256" key="2">
    <source>
        <dbReference type="ARBA" id="ARBA00023002"/>
    </source>
</evidence>
<feature type="domain" description="NADPH-dependent reductive aminase-like C-terminal" evidence="5">
    <location>
        <begin position="205"/>
        <end position="330"/>
    </location>
</feature>
<dbReference type="GO" id="GO:0016491">
    <property type="term" value="F:oxidoreductase activity"/>
    <property type="evidence" value="ECO:0007669"/>
    <property type="project" value="UniProtKB-KW"/>
</dbReference>
<dbReference type="Gene3D" id="3.40.50.720">
    <property type="entry name" value="NAD(P)-binding Rossmann-like Domain"/>
    <property type="match status" value="1"/>
</dbReference>
<dbReference type="RefSeq" id="WP_153541127.1">
    <property type="nucleotide sequence ID" value="NZ_WEGH01000006.1"/>
</dbReference>
<dbReference type="Pfam" id="PF03446">
    <property type="entry name" value="NAD_binding_2"/>
    <property type="match status" value="1"/>
</dbReference>
<dbReference type="GO" id="GO:0003677">
    <property type="term" value="F:DNA binding"/>
    <property type="evidence" value="ECO:0007669"/>
    <property type="project" value="TreeGrafter"/>
</dbReference>
<dbReference type="AlphaFoldDB" id="A0A7K0C852"/>
<dbReference type="InterPro" id="IPR013328">
    <property type="entry name" value="6PGD_dom2"/>
</dbReference>
<evidence type="ECO:0000259" key="4">
    <source>
        <dbReference type="Pfam" id="PF03446"/>
    </source>
</evidence>
<dbReference type="PANTHER" id="PTHR43580">
    <property type="entry name" value="OXIDOREDUCTASE GLYR1-RELATED"/>
    <property type="match status" value="1"/>
</dbReference>
<evidence type="ECO:0000313" key="6">
    <source>
        <dbReference type="EMBL" id="MQY09292.1"/>
    </source>
</evidence>
<evidence type="ECO:0000313" key="7">
    <source>
        <dbReference type="Proteomes" id="UP000487268"/>
    </source>
</evidence>
<dbReference type="OrthoDB" id="4535742at2"/>
<sequence>MDTNETGTAVTIIGLGLMGRALAGAFLKAGHPTTVWNRTAAKADELVAEGAQSAASLADALTASPLTILCLTDYQAVHELLGAHGSGLDDSEPDDSGPHGPGTHSSGPHSPHPHSPGTHSPGTHSPGPAGTTLVNLTSGDSTQARETAEWAGRHGVRYLDGAIMAVPPVIGTAEAVILLSGPRPVFAAHEPVLAALGTVTHLGADPGLASLYDVAGLAMMWSVLNAWLQGTALLRTAGVDAASYAPFAQRIAAVVATWLPGYAAQIDSGSFPAVVSALETDARAMTHLIEESEAAGVNAELPKLFKSMADRAIAAGHGGEQYPVLIEEFGRPAA</sequence>
<accession>A0A7K0C852</accession>
<dbReference type="SUPFAM" id="SSF51735">
    <property type="entry name" value="NAD(P)-binding Rossmann-fold domains"/>
    <property type="match status" value="1"/>
</dbReference>
<keyword evidence="2" id="KW-0560">Oxidoreductase</keyword>
<dbReference type="GO" id="GO:0050661">
    <property type="term" value="F:NADP binding"/>
    <property type="evidence" value="ECO:0007669"/>
    <property type="project" value="InterPro"/>
</dbReference>
<evidence type="ECO:0000256" key="3">
    <source>
        <dbReference type="SAM" id="MobiDB-lite"/>
    </source>
</evidence>